<dbReference type="AlphaFoldDB" id="A0A452RT45"/>
<dbReference type="Gene3D" id="2.40.100.10">
    <property type="entry name" value="Cyclophilin-like"/>
    <property type="match status" value="1"/>
</dbReference>
<dbReference type="Proteomes" id="UP000291022">
    <property type="component" value="Unassembled WGS sequence"/>
</dbReference>
<organism evidence="1 2">
    <name type="scientific">Ursus americanus</name>
    <name type="common">American black bear</name>
    <name type="synonym">Euarctos americanus</name>
    <dbReference type="NCBI Taxonomy" id="9643"/>
    <lineage>
        <taxon>Eukaryota</taxon>
        <taxon>Metazoa</taxon>
        <taxon>Chordata</taxon>
        <taxon>Craniata</taxon>
        <taxon>Vertebrata</taxon>
        <taxon>Euteleostomi</taxon>
        <taxon>Mammalia</taxon>
        <taxon>Eutheria</taxon>
        <taxon>Laurasiatheria</taxon>
        <taxon>Carnivora</taxon>
        <taxon>Caniformia</taxon>
        <taxon>Ursidae</taxon>
        <taxon>Ursus</taxon>
    </lineage>
</organism>
<dbReference type="SUPFAM" id="SSF50891">
    <property type="entry name" value="Cyclophilin-like"/>
    <property type="match status" value="1"/>
</dbReference>
<evidence type="ECO:0000313" key="2">
    <source>
        <dbReference type="Proteomes" id="UP000291022"/>
    </source>
</evidence>
<reference evidence="1" key="2">
    <citation type="submission" date="2025-08" db="UniProtKB">
        <authorList>
            <consortium name="Ensembl"/>
        </authorList>
    </citation>
    <scope>IDENTIFICATION</scope>
</reference>
<evidence type="ECO:0000313" key="1">
    <source>
        <dbReference type="Ensembl" id="ENSUAMP00000022569.1"/>
    </source>
</evidence>
<evidence type="ECO:0008006" key="3">
    <source>
        <dbReference type="Google" id="ProtNLM"/>
    </source>
</evidence>
<protein>
    <recommendedName>
        <fullName evidence="3">PPIase cyclophilin-type domain-containing protein</fullName>
    </recommendedName>
</protein>
<dbReference type="STRING" id="9643.ENSUAMP00000022569"/>
<dbReference type="InterPro" id="IPR029000">
    <property type="entry name" value="Cyclophilin-like_dom_sf"/>
</dbReference>
<reference evidence="1" key="3">
    <citation type="submission" date="2025-09" db="UniProtKB">
        <authorList>
            <consortium name="Ensembl"/>
        </authorList>
    </citation>
    <scope>IDENTIFICATION</scope>
</reference>
<proteinExistence type="predicted"/>
<sequence length="56" mass="6008">MVNPTVFFDIALDGEPLGRVSFELFSTPPPLPAQNTPESLCSGCSSAGFMVPYPQF</sequence>
<dbReference type="Ensembl" id="ENSUAMT00000025216.1">
    <property type="protein sequence ID" value="ENSUAMP00000022569.1"/>
    <property type="gene ID" value="ENSUAMG00000017723.1"/>
</dbReference>
<dbReference type="OMA" id="FMVPYPQ"/>
<reference evidence="2" key="1">
    <citation type="submission" date="2016-06" db="EMBL/GenBank/DDBJ databases">
        <title>De novo assembly and RNA-Seq shows season-dependent expression and editing in black bear kidneys.</title>
        <authorList>
            <person name="Korstanje R."/>
            <person name="Srivastava A."/>
            <person name="Sarsani V.K."/>
            <person name="Sheehan S.M."/>
            <person name="Seger R.L."/>
            <person name="Barter M.E."/>
            <person name="Lindqvist C."/>
            <person name="Brody L.C."/>
            <person name="Mullikin J.C."/>
        </authorList>
    </citation>
    <scope>NUCLEOTIDE SEQUENCE [LARGE SCALE GENOMIC DNA]</scope>
</reference>
<name>A0A452RT45_URSAM</name>
<accession>A0A452RT45</accession>
<dbReference type="GeneTree" id="ENSGT01130000282327"/>
<keyword evidence="2" id="KW-1185">Reference proteome</keyword>